<feature type="transmembrane region" description="Helical" evidence="1">
    <location>
        <begin position="82"/>
        <end position="101"/>
    </location>
</feature>
<organism evidence="2 3">
    <name type="scientific">Cellvibrio zantedeschiae</name>
    <dbReference type="NCBI Taxonomy" id="1237077"/>
    <lineage>
        <taxon>Bacteria</taxon>
        <taxon>Pseudomonadati</taxon>
        <taxon>Pseudomonadota</taxon>
        <taxon>Gammaproteobacteria</taxon>
        <taxon>Cellvibrionales</taxon>
        <taxon>Cellvibrionaceae</taxon>
        <taxon>Cellvibrio</taxon>
    </lineage>
</organism>
<reference evidence="3" key="1">
    <citation type="journal article" date="2019" name="Int. J. Syst. Evol. Microbiol.">
        <title>The Global Catalogue of Microorganisms (GCM) 10K type strain sequencing project: providing services to taxonomists for standard genome sequencing and annotation.</title>
        <authorList>
            <consortium name="The Broad Institute Genomics Platform"/>
            <consortium name="The Broad Institute Genome Sequencing Center for Infectious Disease"/>
            <person name="Wu L."/>
            <person name="Ma J."/>
        </authorList>
    </citation>
    <scope>NUCLEOTIDE SEQUENCE [LARGE SCALE GENOMIC DNA]</scope>
    <source>
        <strain evidence="3">KCTC 32239</strain>
    </source>
</reference>
<proteinExistence type="predicted"/>
<keyword evidence="3" id="KW-1185">Reference proteome</keyword>
<feature type="transmembrane region" description="Helical" evidence="1">
    <location>
        <begin position="299"/>
        <end position="319"/>
    </location>
</feature>
<dbReference type="Proteomes" id="UP000619761">
    <property type="component" value="Unassembled WGS sequence"/>
</dbReference>
<name>A0ABQ3AZT9_9GAMM</name>
<dbReference type="RefSeq" id="WP_189417387.1">
    <property type="nucleotide sequence ID" value="NZ_BMYZ01000001.1"/>
</dbReference>
<protein>
    <submittedName>
        <fullName evidence="2">Uncharacterized protein</fullName>
    </submittedName>
</protein>
<gene>
    <name evidence="2" type="ORF">GCM10011613_16050</name>
</gene>
<sequence>METQFTRNTANDYRENVATTSLANNSLANASAVSWGAIFAGAAAAAALSLILLVLGTGLGFSSVSAWSDKGVSGTTFSVSTILWVTLTSLVASAIGGYIAGRLRNRWLATPSDEVYFRDTAHGFLAWAVATLATAALLTSVVSTIVGAGAQAGAKIVGGAAAASTAVAATTNKDPAEPTSLDATATPYFLDLLFRKDLNLATANGNAVPASPEPEPGTDASKAEVARIYINALSTGALPTEDARYAAQVVAQTTGLTQQDAEKRVTDVFKSLQTKLRNAETAAREAAEQARKATAYGSLWLFVSLLIGAFIASFTAIFGGRQRDL</sequence>
<dbReference type="EMBL" id="BMYZ01000001">
    <property type="protein sequence ID" value="GGY71933.1"/>
    <property type="molecule type" value="Genomic_DNA"/>
</dbReference>
<evidence type="ECO:0000256" key="1">
    <source>
        <dbReference type="SAM" id="Phobius"/>
    </source>
</evidence>
<evidence type="ECO:0000313" key="3">
    <source>
        <dbReference type="Proteomes" id="UP000619761"/>
    </source>
</evidence>
<accession>A0ABQ3AZT9</accession>
<feature type="transmembrane region" description="Helical" evidence="1">
    <location>
        <begin position="35"/>
        <end position="61"/>
    </location>
</feature>
<feature type="transmembrane region" description="Helical" evidence="1">
    <location>
        <begin position="121"/>
        <end position="146"/>
    </location>
</feature>
<keyword evidence="1" id="KW-0472">Membrane</keyword>
<evidence type="ECO:0000313" key="2">
    <source>
        <dbReference type="EMBL" id="GGY71933.1"/>
    </source>
</evidence>
<keyword evidence="1" id="KW-0812">Transmembrane</keyword>
<comment type="caution">
    <text evidence="2">The sequence shown here is derived from an EMBL/GenBank/DDBJ whole genome shotgun (WGS) entry which is preliminary data.</text>
</comment>
<keyword evidence="1" id="KW-1133">Transmembrane helix</keyword>